<protein>
    <submittedName>
        <fullName evidence="2">Uncharacterized protein</fullName>
    </submittedName>
</protein>
<evidence type="ECO:0000256" key="1">
    <source>
        <dbReference type="SAM" id="Phobius"/>
    </source>
</evidence>
<gene>
    <name evidence="2" type="ORF">RI844_19035</name>
</gene>
<dbReference type="EMBL" id="CP136600">
    <property type="protein sequence ID" value="WOH37428.1"/>
    <property type="molecule type" value="Genomic_DNA"/>
</dbReference>
<feature type="transmembrane region" description="Helical" evidence="1">
    <location>
        <begin position="34"/>
        <end position="54"/>
    </location>
</feature>
<dbReference type="RefSeq" id="WP_348396218.1">
    <property type="nucleotide sequence ID" value="NZ_CP136600.1"/>
</dbReference>
<organism evidence="2 3">
    <name type="scientific">Thalassotalea fonticola</name>
    <dbReference type="NCBI Taxonomy" id="3065649"/>
    <lineage>
        <taxon>Bacteria</taxon>
        <taxon>Pseudomonadati</taxon>
        <taxon>Pseudomonadota</taxon>
        <taxon>Gammaproteobacteria</taxon>
        <taxon>Alteromonadales</taxon>
        <taxon>Colwelliaceae</taxon>
        <taxon>Thalassotalea</taxon>
    </lineage>
</organism>
<feature type="transmembrane region" description="Helical" evidence="1">
    <location>
        <begin position="7"/>
        <end position="28"/>
    </location>
</feature>
<keyword evidence="1" id="KW-0472">Membrane</keyword>
<keyword evidence="1" id="KW-1133">Transmembrane helix</keyword>
<evidence type="ECO:0000313" key="2">
    <source>
        <dbReference type="EMBL" id="WOH37428.1"/>
    </source>
</evidence>
<evidence type="ECO:0000313" key="3">
    <source>
        <dbReference type="Proteomes" id="UP001301442"/>
    </source>
</evidence>
<dbReference type="Proteomes" id="UP001301442">
    <property type="component" value="Chromosome"/>
</dbReference>
<name>A0ABZ0GNV1_9GAMM</name>
<accession>A0ABZ0GNV1</accession>
<keyword evidence="3" id="KW-1185">Reference proteome</keyword>
<proteinExistence type="predicted"/>
<sequence>MKIKYWLFSLPIVLMICSAWLGVFYWIFDNATLDAPFGVGHLIVLFSATSMQMITEKIDN</sequence>
<reference evidence="2 3" key="1">
    <citation type="submission" date="2023-09" db="EMBL/GenBank/DDBJ databases">
        <authorList>
            <person name="Qi X."/>
        </authorList>
    </citation>
    <scope>NUCLEOTIDE SEQUENCE [LARGE SCALE GENOMIC DNA]</scope>
    <source>
        <strain evidence="2 3">S1-1</strain>
    </source>
</reference>
<keyword evidence="1" id="KW-0812">Transmembrane</keyword>